<gene>
    <name evidence="3" type="primary">GIN1-L8</name>
    <name evidence="3" type="ORF">Hamer_G026364</name>
</gene>
<dbReference type="InterPro" id="IPR052160">
    <property type="entry name" value="Gypsy_RT_Integrase-like"/>
</dbReference>
<evidence type="ECO:0000313" key="3">
    <source>
        <dbReference type="EMBL" id="KAG7173812.1"/>
    </source>
</evidence>
<feature type="region of interest" description="Disordered" evidence="1">
    <location>
        <begin position="1"/>
        <end position="90"/>
    </location>
</feature>
<reference evidence="3" key="1">
    <citation type="journal article" date="2021" name="Sci. Adv.">
        <title>The American lobster genome reveals insights on longevity, neural, and immune adaptations.</title>
        <authorList>
            <person name="Polinski J.M."/>
            <person name="Zimin A.V."/>
            <person name="Clark K.F."/>
            <person name="Kohn A.B."/>
            <person name="Sadowski N."/>
            <person name="Timp W."/>
            <person name="Ptitsyn A."/>
            <person name="Khanna P."/>
            <person name="Romanova D.Y."/>
            <person name="Williams P."/>
            <person name="Greenwood S.J."/>
            <person name="Moroz L.L."/>
            <person name="Walt D.R."/>
            <person name="Bodnar A.G."/>
        </authorList>
    </citation>
    <scope>NUCLEOTIDE SEQUENCE</scope>
    <source>
        <strain evidence="3">GMGI-L3</strain>
    </source>
</reference>
<dbReference type="PANTHER" id="PTHR47266">
    <property type="entry name" value="ENDONUCLEASE-RELATED"/>
    <property type="match status" value="1"/>
</dbReference>
<accession>A0A8J5N5U7</accession>
<proteinExistence type="predicted"/>
<comment type="caution">
    <text evidence="3">The sequence shown here is derived from an EMBL/GenBank/DDBJ whole genome shotgun (WGS) entry which is preliminary data.</text>
</comment>
<dbReference type="Pfam" id="PF17921">
    <property type="entry name" value="Integrase_H2C2"/>
    <property type="match status" value="1"/>
</dbReference>
<evidence type="ECO:0000256" key="1">
    <source>
        <dbReference type="SAM" id="MobiDB-lite"/>
    </source>
</evidence>
<dbReference type="FunFam" id="1.10.340.70:FF:000001">
    <property type="entry name" value="Retrovirus-related Pol polyprotein from transposon gypsy-like Protein"/>
    <property type="match status" value="1"/>
</dbReference>
<evidence type="ECO:0000313" key="4">
    <source>
        <dbReference type="Proteomes" id="UP000747542"/>
    </source>
</evidence>
<dbReference type="AlphaFoldDB" id="A0A8J5N5U7"/>
<feature type="compositionally biased region" description="Acidic residues" evidence="1">
    <location>
        <begin position="24"/>
        <end position="35"/>
    </location>
</feature>
<feature type="non-terminal residue" evidence="3">
    <location>
        <position position="286"/>
    </location>
</feature>
<feature type="domain" description="Integrase zinc-binding" evidence="2">
    <location>
        <begin position="158"/>
        <end position="214"/>
    </location>
</feature>
<dbReference type="EMBL" id="JAHLQT010008852">
    <property type="protein sequence ID" value="KAG7173812.1"/>
    <property type="molecule type" value="Genomic_DNA"/>
</dbReference>
<feature type="compositionally biased region" description="Acidic residues" evidence="1">
    <location>
        <begin position="259"/>
        <end position="270"/>
    </location>
</feature>
<evidence type="ECO:0000259" key="2">
    <source>
        <dbReference type="Pfam" id="PF17921"/>
    </source>
</evidence>
<feature type="compositionally biased region" description="Basic and acidic residues" evidence="1">
    <location>
        <begin position="277"/>
        <end position="286"/>
    </location>
</feature>
<feature type="region of interest" description="Disordered" evidence="1">
    <location>
        <begin position="256"/>
        <end position="286"/>
    </location>
</feature>
<protein>
    <submittedName>
        <fullName evidence="3">Gypsy retrotransposon integrase-like protein 1-like 8</fullName>
    </submittedName>
</protein>
<sequence length="286" mass="32742">MIGSIDCEPDSLSLPDETAAASEDLADLPSDEEISSYEQDQNSEREDLPNQSSKNVAAAQEKQEVQFKNSDLLNDPPDVQLSTNPTPPSSPTWFAADNIQYERVITYLHTGKHIAGLTNAERLKIWRQSTIFQWDSTQEVLYYTRRKDGIRRQVVRSPDERNRVLHLYHGNPTGGGHSGWNATYEKVSKNYFWRKMQDDVKHYVATCNKCQRYTPLKTQAHTMTPIKVKEPWSRHDRWGPPGRILTDQGPEFCSLASEDLADLPSDEEISSYEQDQNSEREDLPNQ</sequence>
<dbReference type="Gene3D" id="1.10.340.70">
    <property type="match status" value="1"/>
</dbReference>
<feature type="region of interest" description="Disordered" evidence="1">
    <location>
        <begin position="232"/>
        <end position="251"/>
    </location>
</feature>
<keyword evidence="4" id="KW-1185">Reference proteome</keyword>
<dbReference type="Proteomes" id="UP000747542">
    <property type="component" value="Unassembled WGS sequence"/>
</dbReference>
<name>A0A8J5N5U7_HOMAM</name>
<organism evidence="3 4">
    <name type="scientific">Homarus americanus</name>
    <name type="common">American lobster</name>
    <dbReference type="NCBI Taxonomy" id="6706"/>
    <lineage>
        <taxon>Eukaryota</taxon>
        <taxon>Metazoa</taxon>
        <taxon>Ecdysozoa</taxon>
        <taxon>Arthropoda</taxon>
        <taxon>Crustacea</taxon>
        <taxon>Multicrustacea</taxon>
        <taxon>Malacostraca</taxon>
        <taxon>Eumalacostraca</taxon>
        <taxon>Eucarida</taxon>
        <taxon>Decapoda</taxon>
        <taxon>Pleocyemata</taxon>
        <taxon>Astacidea</taxon>
        <taxon>Nephropoidea</taxon>
        <taxon>Nephropidae</taxon>
        <taxon>Homarus</taxon>
    </lineage>
</organism>
<dbReference type="InterPro" id="IPR041588">
    <property type="entry name" value="Integrase_H2C2"/>
</dbReference>